<proteinExistence type="predicted"/>
<organism evidence="2">
    <name type="scientific">Streptomyces sp. NBC_00148</name>
    <dbReference type="NCBI Taxonomy" id="2903626"/>
    <lineage>
        <taxon>Bacteria</taxon>
        <taxon>Bacillati</taxon>
        <taxon>Actinomycetota</taxon>
        <taxon>Actinomycetes</taxon>
        <taxon>Kitasatosporales</taxon>
        <taxon>Streptomycetaceae</taxon>
        <taxon>Streptomyces</taxon>
    </lineage>
</organism>
<accession>A0AAU1LX07</accession>
<evidence type="ECO:0000313" key="2">
    <source>
        <dbReference type="EMBL" id="WTQ75713.1"/>
    </source>
</evidence>
<dbReference type="AlphaFoldDB" id="A0AAU1LX07"/>
<dbReference type="EMBL" id="CP108169">
    <property type="protein sequence ID" value="WTQ75713.1"/>
    <property type="molecule type" value="Genomic_DNA"/>
</dbReference>
<name>A0AAU1LX07_9ACTN</name>
<reference evidence="2" key="1">
    <citation type="submission" date="2022-10" db="EMBL/GenBank/DDBJ databases">
        <title>The complete genomes of actinobacterial strains from the NBC collection.</title>
        <authorList>
            <person name="Joergensen T.S."/>
            <person name="Alvarez Arevalo M."/>
            <person name="Sterndorff E.B."/>
            <person name="Faurdal D."/>
            <person name="Vuksanovic O."/>
            <person name="Mourched A.-S."/>
            <person name="Charusanti P."/>
            <person name="Shaw S."/>
            <person name="Blin K."/>
            <person name="Weber T."/>
        </authorList>
    </citation>
    <scope>NUCLEOTIDE SEQUENCE</scope>
    <source>
        <strain evidence="2">NBC_00148</strain>
    </source>
</reference>
<sequence>MPTAEQLTLTDEESRLLQQGLMEWCGPARCTEEFAVAMGFDSAQDLSLRGMSIRSALAERAALEPMDWARALLATELAFVSELVGSGYEWSTTTGWPDDTTLRVLRSAQLKLIRTVSPLVGRGLGTRQEPHTEVLRAGGGPPPAPAW</sequence>
<protein>
    <submittedName>
        <fullName evidence="2">Uncharacterized protein</fullName>
    </submittedName>
</protein>
<feature type="region of interest" description="Disordered" evidence="1">
    <location>
        <begin position="123"/>
        <end position="147"/>
    </location>
</feature>
<gene>
    <name evidence="2" type="ORF">OG222_22590</name>
</gene>
<evidence type="ECO:0000256" key="1">
    <source>
        <dbReference type="SAM" id="MobiDB-lite"/>
    </source>
</evidence>